<sequence length="49" mass="5674">MDSRLPVRDDSPSLFRDDSPSLWCVWFSTFDTILIWLLVDSISVKDVAE</sequence>
<protein>
    <submittedName>
        <fullName evidence="1">Uncharacterized protein</fullName>
    </submittedName>
</protein>
<dbReference type="AlphaFoldDB" id="A0A0A9HWK2"/>
<evidence type="ECO:0000313" key="1">
    <source>
        <dbReference type="EMBL" id="JAE39276.1"/>
    </source>
</evidence>
<name>A0A0A9HWK2_ARUDO</name>
<reference evidence="1" key="1">
    <citation type="submission" date="2014-09" db="EMBL/GenBank/DDBJ databases">
        <authorList>
            <person name="Magalhaes I.L.F."/>
            <person name="Oliveira U."/>
            <person name="Santos F.R."/>
            <person name="Vidigal T.H.D.A."/>
            <person name="Brescovit A.D."/>
            <person name="Santos A.J."/>
        </authorList>
    </citation>
    <scope>NUCLEOTIDE SEQUENCE</scope>
    <source>
        <tissue evidence="1">Shoot tissue taken approximately 20 cm above the soil surface</tissue>
    </source>
</reference>
<proteinExistence type="predicted"/>
<organism evidence="1">
    <name type="scientific">Arundo donax</name>
    <name type="common">Giant reed</name>
    <name type="synonym">Donax arundinaceus</name>
    <dbReference type="NCBI Taxonomy" id="35708"/>
    <lineage>
        <taxon>Eukaryota</taxon>
        <taxon>Viridiplantae</taxon>
        <taxon>Streptophyta</taxon>
        <taxon>Embryophyta</taxon>
        <taxon>Tracheophyta</taxon>
        <taxon>Spermatophyta</taxon>
        <taxon>Magnoliopsida</taxon>
        <taxon>Liliopsida</taxon>
        <taxon>Poales</taxon>
        <taxon>Poaceae</taxon>
        <taxon>PACMAD clade</taxon>
        <taxon>Arundinoideae</taxon>
        <taxon>Arundineae</taxon>
        <taxon>Arundo</taxon>
    </lineage>
</organism>
<reference evidence="1" key="2">
    <citation type="journal article" date="2015" name="Data Brief">
        <title>Shoot transcriptome of the giant reed, Arundo donax.</title>
        <authorList>
            <person name="Barrero R.A."/>
            <person name="Guerrero F.D."/>
            <person name="Moolhuijzen P."/>
            <person name="Goolsby J.A."/>
            <person name="Tidwell J."/>
            <person name="Bellgard S.E."/>
            <person name="Bellgard M.I."/>
        </authorList>
    </citation>
    <scope>NUCLEOTIDE SEQUENCE</scope>
    <source>
        <tissue evidence="1">Shoot tissue taken approximately 20 cm above the soil surface</tissue>
    </source>
</reference>
<accession>A0A0A9HWK2</accession>
<dbReference type="EMBL" id="GBRH01158620">
    <property type="protein sequence ID" value="JAE39276.1"/>
    <property type="molecule type" value="Transcribed_RNA"/>
</dbReference>